<name>A0A1Y5Q133_9GAMM</name>
<reference evidence="1" key="1">
    <citation type="submission" date="2016-03" db="EMBL/GenBank/DDBJ databases">
        <authorList>
            <person name="Ploux O."/>
        </authorList>
    </citation>
    <scope>NUCLEOTIDE SEQUENCE</scope>
    <source>
        <strain evidence="1">UC10</strain>
    </source>
</reference>
<dbReference type="EMBL" id="FLTS01000001">
    <property type="protein sequence ID" value="SBV35998.1"/>
    <property type="molecule type" value="Genomic_DNA"/>
</dbReference>
<gene>
    <name evidence="1" type="ORF">STPYR_10928</name>
</gene>
<proteinExistence type="predicted"/>
<organism evidence="1">
    <name type="scientific">uncultured Stenotrophomonas sp</name>
    <dbReference type="NCBI Taxonomy" id="165438"/>
    <lineage>
        <taxon>Bacteria</taxon>
        <taxon>Pseudomonadati</taxon>
        <taxon>Pseudomonadota</taxon>
        <taxon>Gammaproteobacteria</taxon>
        <taxon>Lysobacterales</taxon>
        <taxon>Lysobacteraceae</taxon>
        <taxon>Stenotrophomonas</taxon>
        <taxon>environmental samples</taxon>
    </lineage>
</organism>
<sequence length="128" mass="13627">MLAQDCLAQRIRTAVGPAAPRVTSTPKAAYNSMAKDTTPFNCEQYAGHPHPTMKSFCEGLEADVLSAEARRVGRPGPSKDVIALPSLGSASAKARGMACIGGQAMRKLPNGWEQMHSAAGGWQRCREE</sequence>
<dbReference type="AlphaFoldDB" id="A0A1Y5Q133"/>
<protein>
    <submittedName>
        <fullName evidence="1">Putative secreted protein</fullName>
    </submittedName>
</protein>
<accession>A0A1Y5Q133</accession>
<evidence type="ECO:0000313" key="1">
    <source>
        <dbReference type="EMBL" id="SBV35998.1"/>
    </source>
</evidence>